<dbReference type="OrthoDB" id="287041at2759"/>
<organism evidence="3 4">
    <name type="scientific">Strongylus vulgaris</name>
    <name type="common">Blood worm</name>
    <dbReference type="NCBI Taxonomy" id="40348"/>
    <lineage>
        <taxon>Eukaryota</taxon>
        <taxon>Metazoa</taxon>
        <taxon>Ecdysozoa</taxon>
        <taxon>Nematoda</taxon>
        <taxon>Chromadorea</taxon>
        <taxon>Rhabditida</taxon>
        <taxon>Rhabditina</taxon>
        <taxon>Rhabditomorpha</taxon>
        <taxon>Strongyloidea</taxon>
        <taxon>Strongylidae</taxon>
        <taxon>Strongylus</taxon>
    </lineage>
</organism>
<accession>A0A3P7KT08</accession>
<gene>
    <name evidence="3" type="ORF">SVUK_LOCUS5360</name>
</gene>
<feature type="transmembrane region" description="Helical" evidence="2">
    <location>
        <begin position="71"/>
        <end position="92"/>
    </location>
</feature>
<evidence type="ECO:0000256" key="1">
    <source>
        <dbReference type="SAM" id="MobiDB-lite"/>
    </source>
</evidence>
<feature type="region of interest" description="Disordered" evidence="1">
    <location>
        <begin position="31"/>
        <end position="61"/>
    </location>
</feature>
<evidence type="ECO:0000313" key="4">
    <source>
        <dbReference type="Proteomes" id="UP000270094"/>
    </source>
</evidence>
<name>A0A3P7KT08_STRVU</name>
<dbReference type="AlphaFoldDB" id="A0A3P7KT08"/>
<keyword evidence="2" id="KW-0812">Transmembrane</keyword>
<dbReference type="Proteomes" id="UP000270094">
    <property type="component" value="Unassembled WGS sequence"/>
</dbReference>
<sequence length="173" mass="19808">MKKYAKKPVEQEQPEKLSAVEELRLLKEALAAESKDSSDSGGSKGASDENTFDEDADKERRRKRLERNTRIGGIILLGGSVAGLVAFCLYYGRSKRDESGKVIPDEFTGSWLAPFYRIANSFRLWRDFVVEPAREQLLPDPLPHPYIQPRYTLVIEMKNVLVHPDWTYKTGYR</sequence>
<proteinExistence type="predicted"/>
<evidence type="ECO:0000256" key="2">
    <source>
        <dbReference type="SAM" id="Phobius"/>
    </source>
</evidence>
<keyword evidence="2" id="KW-0472">Membrane</keyword>
<keyword evidence="4" id="KW-1185">Reference proteome</keyword>
<dbReference type="EMBL" id="UYYB01015767">
    <property type="protein sequence ID" value="VDM70362.1"/>
    <property type="molecule type" value="Genomic_DNA"/>
</dbReference>
<keyword evidence="2" id="KW-1133">Transmembrane helix</keyword>
<evidence type="ECO:0000313" key="3">
    <source>
        <dbReference type="EMBL" id="VDM70362.1"/>
    </source>
</evidence>
<reference evidence="3 4" key="1">
    <citation type="submission" date="2018-11" db="EMBL/GenBank/DDBJ databases">
        <authorList>
            <consortium name="Pathogen Informatics"/>
        </authorList>
    </citation>
    <scope>NUCLEOTIDE SEQUENCE [LARGE SCALE GENOMIC DNA]</scope>
</reference>
<protein>
    <submittedName>
        <fullName evidence="3">Uncharacterized protein</fullName>
    </submittedName>
</protein>